<dbReference type="AlphaFoldDB" id="A0A240E855"/>
<dbReference type="InterPro" id="IPR007420">
    <property type="entry name" value="DUF465"/>
</dbReference>
<evidence type="ECO:0000313" key="1">
    <source>
        <dbReference type="EMBL" id="SNX44433.1"/>
    </source>
</evidence>
<gene>
    <name evidence="1" type="ORF">SAMN05421731_103171</name>
</gene>
<keyword evidence="2" id="KW-1185">Reference proteome</keyword>
<dbReference type="OrthoDB" id="5616367at2"/>
<accession>A0A240E855</accession>
<dbReference type="EMBL" id="OANT01000003">
    <property type="protein sequence ID" value="SNX44433.1"/>
    <property type="molecule type" value="Genomic_DNA"/>
</dbReference>
<proteinExistence type="predicted"/>
<reference evidence="2" key="1">
    <citation type="submission" date="2016-09" db="EMBL/GenBank/DDBJ databases">
        <authorList>
            <person name="Varghese N."/>
            <person name="Submissions S."/>
        </authorList>
    </citation>
    <scope>NUCLEOTIDE SEQUENCE [LARGE SCALE GENOMIC DNA]</scope>
    <source>
        <strain evidence="2">ANC 4466</strain>
    </source>
</reference>
<dbReference type="Gene3D" id="6.10.280.50">
    <property type="match status" value="1"/>
</dbReference>
<dbReference type="Pfam" id="PF04325">
    <property type="entry name" value="DUF465"/>
    <property type="match status" value="1"/>
</dbReference>
<dbReference type="InterPro" id="IPR038444">
    <property type="entry name" value="DUF465_sf"/>
</dbReference>
<evidence type="ECO:0000313" key="2">
    <source>
        <dbReference type="Proteomes" id="UP000219042"/>
    </source>
</evidence>
<dbReference type="Proteomes" id="UP000219042">
    <property type="component" value="Unassembled WGS sequence"/>
</dbReference>
<protein>
    <recommendedName>
        <fullName evidence="3">DUF465 domain-containing protein</fullName>
    </recommendedName>
</protein>
<name>A0A240E855_9GAMM</name>
<organism evidence="1 2">
    <name type="scientific">Acinetobacter puyangensis</name>
    <dbReference type="NCBI Taxonomy" id="1096779"/>
    <lineage>
        <taxon>Bacteria</taxon>
        <taxon>Pseudomonadati</taxon>
        <taxon>Pseudomonadota</taxon>
        <taxon>Gammaproteobacteria</taxon>
        <taxon>Moraxellales</taxon>
        <taxon>Moraxellaceae</taxon>
        <taxon>Acinetobacter</taxon>
    </lineage>
</organism>
<dbReference type="RefSeq" id="WP_097078686.1">
    <property type="nucleotide sequence ID" value="NZ_BAABHT010000001.1"/>
</dbReference>
<evidence type="ECO:0008006" key="3">
    <source>
        <dbReference type="Google" id="ProtNLM"/>
    </source>
</evidence>
<sequence length="72" mass="8515">MFPEYRTLISKLKQEDAHFSKVFDEHNAIDHEIIRLEQSPVTSGLDDIETLKRQKLKLKDELYVMLKRADQA</sequence>